<proteinExistence type="predicted"/>
<organism evidence="1">
    <name type="scientific">uncultured Blastococcus sp</name>
    <dbReference type="NCBI Taxonomy" id="217144"/>
    <lineage>
        <taxon>Bacteria</taxon>
        <taxon>Bacillati</taxon>
        <taxon>Actinomycetota</taxon>
        <taxon>Actinomycetes</taxon>
        <taxon>Geodermatophilales</taxon>
        <taxon>Geodermatophilaceae</taxon>
        <taxon>Blastococcus</taxon>
        <taxon>environmental samples</taxon>
    </lineage>
</organism>
<dbReference type="AlphaFoldDB" id="A0A6J4HBE8"/>
<sequence>MDDRLWHCPPCGETTEHVQPPCTDGHTDGCPEWTCVRCGSAVVVGESSRVAGVLRLRHAA</sequence>
<reference evidence="1" key="1">
    <citation type="submission" date="2020-02" db="EMBL/GenBank/DDBJ databases">
        <authorList>
            <person name="Meier V. D."/>
        </authorList>
    </citation>
    <scope>NUCLEOTIDE SEQUENCE</scope>
    <source>
        <strain evidence="1">AVDCRST_MAG52</strain>
    </source>
</reference>
<dbReference type="EMBL" id="CADCTN010000031">
    <property type="protein sequence ID" value="CAA9219897.1"/>
    <property type="molecule type" value="Genomic_DNA"/>
</dbReference>
<accession>A0A6J4HBE8</accession>
<name>A0A6J4HBE8_9ACTN</name>
<gene>
    <name evidence="1" type="ORF">AVDCRST_MAG52-420</name>
</gene>
<protein>
    <submittedName>
        <fullName evidence="1">Uncharacterized protein</fullName>
    </submittedName>
</protein>
<evidence type="ECO:0000313" key="1">
    <source>
        <dbReference type="EMBL" id="CAA9219897.1"/>
    </source>
</evidence>